<evidence type="ECO:0000256" key="8">
    <source>
        <dbReference type="SAM" id="Phobius"/>
    </source>
</evidence>
<comment type="similarity">
    <text evidence="2">Belongs to the GSP F family.</text>
</comment>
<dbReference type="InterPro" id="IPR042094">
    <property type="entry name" value="T2SS_GspF_sf"/>
</dbReference>
<gene>
    <name evidence="10" type="ORF">MNB_SV-6-1161</name>
</gene>
<keyword evidence="5 8" id="KW-0812">Transmembrane</keyword>
<keyword evidence="7 8" id="KW-0472">Membrane</keyword>
<name>A0A1W1C164_9ZZZZ</name>
<comment type="subcellular location">
    <subcellularLocation>
        <location evidence="1">Cell membrane</location>
        <topology evidence="1">Multi-pass membrane protein</topology>
    </subcellularLocation>
</comment>
<keyword evidence="3" id="KW-0813">Transport</keyword>
<accession>A0A1W1C164</accession>
<feature type="transmembrane region" description="Helical" evidence="8">
    <location>
        <begin position="166"/>
        <end position="189"/>
    </location>
</feature>
<evidence type="ECO:0000256" key="1">
    <source>
        <dbReference type="ARBA" id="ARBA00004651"/>
    </source>
</evidence>
<feature type="transmembrane region" description="Helical" evidence="8">
    <location>
        <begin position="218"/>
        <end position="239"/>
    </location>
</feature>
<evidence type="ECO:0000256" key="5">
    <source>
        <dbReference type="ARBA" id="ARBA00022692"/>
    </source>
</evidence>
<proteinExistence type="inferred from homology"/>
<dbReference type="PANTHER" id="PTHR30012:SF0">
    <property type="entry name" value="TYPE II SECRETION SYSTEM PROTEIN F-RELATED"/>
    <property type="match status" value="1"/>
</dbReference>
<protein>
    <submittedName>
        <fullName evidence="10">General secretion pathway protein F</fullName>
    </submittedName>
</protein>
<evidence type="ECO:0000256" key="2">
    <source>
        <dbReference type="ARBA" id="ARBA00005745"/>
    </source>
</evidence>
<dbReference type="PANTHER" id="PTHR30012">
    <property type="entry name" value="GENERAL SECRETION PATHWAY PROTEIN"/>
    <property type="match status" value="1"/>
</dbReference>
<dbReference type="GO" id="GO:0009306">
    <property type="term" value="P:protein secretion"/>
    <property type="evidence" value="ECO:0007669"/>
    <property type="project" value="InterPro"/>
</dbReference>
<evidence type="ECO:0000256" key="7">
    <source>
        <dbReference type="ARBA" id="ARBA00023136"/>
    </source>
</evidence>
<dbReference type="Pfam" id="PF00482">
    <property type="entry name" value="T2SSF"/>
    <property type="match status" value="2"/>
</dbReference>
<keyword evidence="6 8" id="KW-1133">Transmembrane helix</keyword>
<feature type="transmembrane region" description="Helical" evidence="8">
    <location>
        <begin position="376"/>
        <end position="397"/>
    </location>
</feature>
<feature type="domain" description="Type II secretion system protein GspF" evidence="9">
    <location>
        <begin position="65"/>
        <end position="190"/>
    </location>
</feature>
<keyword evidence="4" id="KW-1003">Cell membrane</keyword>
<sequence>MLFKYKGVDQSGNSTKGTITANSIQEAKQKLRTQSIYYEKIEEARSLSLEAFSKRQMSGPLLSNFARELSSYLNSGMTVVTAIKLLENQHQDEKRYSEFLSSIKSMIEEGKSLYNALANQKVYYMPDFFLQSINIASQSGKIVEVLTNMGNFFSAQSKIKKQVGNAMAYPLFILIVAISMSGFLIAFVVPKITNIFKDTGQELPPITQVVLGASDFLIAHYVAILVGFVLTIVLFKLAIKKSYMFKKSVDKILLKLPVIGSLIQNYELGRFSYILSLMLSSGVSYAQSVQLGANTFNNTAFKDLFENAAEKVLEGNKLSTGLQLSNGVKPKRNFMQALALGEESSEVANILGNISQLYQEENEDRLKMLLSLLEPFMMLLIGAIVGVIVAAMLLPIFSMSLGAQG</sequence>
<evidence type="ECO:0000313" key="10">
    <source>
        <dbReference type="EMBL" id="SFV59503.1"/>
    </source>
</evidence>
<dbReference type="AlphaFoldDB" id="A0A1W1C164"/>
<dbReference type="GO" id="GO:0005886">
    <property type="term" value="C:plasma membrane"/>
    <property type="evidence" value="ECO:0007669"/>
    <property type="project" value="UniProtKB-SubCell"/>
</dbReference>
<dbReference type="Gene3D" id="1.20.81.30">
    <property type="entry name" value="Type II secretion system (T2SS), domain F"/>
    <property type="match status" value="2"/>
</dbReference>
<evidence type="ECO:0000256" key="6">
    <source>
        <dbReference type="ARBA" id="ARBA00022989"/>
    </source>
</evidence>
<dbReference type="PROSITE" id="PS00874">
    <property type="entry name" value="T2SP_F"/>
    <property type="match status" value="1"/>
</dbReference>
<organism evidence="10">
    <name type="scientific">hydrothermal vent metagenome</name>
    <dbReference type="NCBI Taxonomy" id="652676"/>
    <lineage>
        <taxon>unclassified sequences</taxon>
        <taxon>metagenomes</taxon>
        <taxon>ecological metagenomes</taxon>
    </lineage>
</organism>
<evidence type="ECO:0000256" key="3">
    <source>
        <dbReference type="ARBA" id="ARBA00022448"/>
    </source>
</evidence>
<dbReference type="InterPro" id="IPR003004">
    <property type="entry name" value="GspF/PilC"/>
</dbReference>
<dbReference type="InterPro" id="IPR018076">
    <property type="entry name" value="T2SS_GspF_dom"/>
</dbReference>
<evidence type="ECO:0000256" key="4">
    <source>
        <dbReference type="ARBA" id="ARBA00022475"/>
    </source>
</evidence>
<reference evidence="10" key="1">
    <citation type="submission" date="2016-10" db="EMBL/GenBank/DDBJ databases">
        <authorList>
            <person name="de Groot N.N."/>
        </authorList>
    </citation>
    <scope>NUCLEOTIDE SEQUENCE</scope>
</reference>
<dbReference type="InterPro" id="IPR001992">
    <property type="entry name" value="T2SS_GspF/T4SS_PilC_CS"/>
</dbReference>
<evidence type="ECO:0000259" key="9">
    <source>
        <dbReference type="Pfam" id="PF00482"/>
    </source>
</evidence>
<dbReference type="PRINTS" id="PR00812">
    <property type="entry name" value="BCTERIALGSPF"/>
</dbReference>
<dbReference type="EMBL" id="FPHC01000052">
    <property type="protein sequence ID" value="SFV59503.1"/>
    <property type="molecule type" value="Genomic_DNA"/>
</dbReference>
<feature type="domain" description="Type II secretion system protein GspF" evidence="9">
    <location>
        <begin position="272"/>
        <end position="395"/>
    </location>
</feature>